<dbReference type="InterPro" id="IPR049439">
    <property type="entry name" value="TRAFD1-XIAF1_Znf"/>
</dbReference>
<accession>A0A8B8IW06</accession>
<keyword evidence="7" id="KW-1185">Reference proteome</keyword>
<feature type="compositionally biased region" description="Low complexity" evidence="5">
    <location>
        <begin position="255"/>
        <end position="267"/>
    </location>
</feature>
<gene>
    <name evidence="8" type="primary">LOC113404618</name>
</gene>
<protein>
    <submittedName>
        <fullName evidence="8">Uncharacterized protein LOC113404618 isoform X1</fullName>
    </submittedName>
</protein>
<dbReference type="Pfam" id="PF21366">
    <property type="entry name" value="TRAFD1-XIAF1_ZnF"/>
    <property type="match status" value="1"/>
</dbReference>
<dbReference type="InterPro" id="IPR013083">
    <property type="entry name" value="Znf_RING/FYVE/PHD"/>
</dbReference>
<dbReference type="GO" id="GO:0005739">
    <property type="term" value="C:mitochondrion"/>
    <property type="evidence" value="ECO:0007669"/>
    <property type="project" value="TreeGrafter"/>
</dbReference>
<feature type="region of interest" description="Disordered" evidence="5">
    <location>
        <begin position="138"/>
        <end position="167"/>
    </location>
</feature>
<dbReference type="GO" id="GO:0008270">
    <property type="term" value="F:zinc ion binding"/>
    <property type="evidence" value="ECO:0007669"/>
    <property type="project" value="UniProtKB-KW"/>
</dbReference>
<dbReference type="OMA" id="DHIRDSC"/>
<sequence length="597" mass="66618">MDEGESKTCENCKREIPAVNFTTHTVFCARNIRVCPVCKEPVPQAELQEHHEKFHKLLPCKECGESVCGTDLEDHIRDSCAHTMKSCKFCALELRRSSMPAHERYCGARTEQCADCGEWVMHKYRQLHLDSNHGFIRLDDDPLPTKKDDKTTNVPKSLNLPKPSNSSDAINAAKIVQPFNGFSNNVNISRPITEIRRYPSTTNPNSESSLKTSKLQINGQNSAGPSGLNESRSNTSKVANIRPQSSGPSPLSDRTNLSSNNISSTLSDVANGSSSAQNGAIPRIKRTNDQPQVNTAVPAQDKVRKNLWAPRGAVKKRPAPKPPTMEPPANPRRQLPLESALQRQQAEEHQRQEQTAYNLSVGLPPVLSPAAKIEKLRKMDALQNPVTNDQDYKNRLQGRVWMSQELTPAGNVLGTSSNCGTKIGKELEASRRKMGSKSKSPENVQATEVRRNDLKDLKPMTPEEFMDRFNELQLRKPGEERLRGDRFSQIKSSLRELRRGLNEVTAPYNQNANNESYQSSGRGSPVRLPCEFCGAPVPVDDLVQHQTGCRPDLAQFRAPAEPAVYIPCEFCTRPQPVYLLSEHQERCGRDANELFQD</sequence>
<dbReference type="Gene3D" id="3.30.40.10">
    <property type="entry name" value="Zinc/RING finger domain, C3HC4 (zinc finger)"/>
    <property type="match status" value="2"/>
</dbReference>
<evidence type="ECO:0000313" key="7">
    <source>
        <dbReference type="Proteomes" id="UP001652626"/>
    </source>
</evidence>
<dbReference type="GeneID" id="113404618"/>
<keyword evidence="2 4" id="KW-0863">Zinc-finger</keyword>
<feature type="compositionally biased region" description="Pro residues" evidence="5">
    <location>
        <begin position="320"/>
        <end position="330"/>
    </location>
</feature>
<dbReference type="PANTHER" id="PTHR16295">
    <property type="entry name" value="TRAF-TYPE ZINC FINGER PROTEIN-RELATED"/>
    <property type="match status" value="1"/>
</dbReference>
<dbReference type="Proteomes" id="UP001652626">
    <property type="component" value="Chromosome 21"/>
</dbReference>
<feature type="region of interest" description="Disordered" evidence="5">
    <location>
        <begin position="195"/>
        <end position="334"/>
    </location>
</feature>
<dbReference type="PROSITE" id="PS50145">
    <property type="entry name" value="ZF_TRAF"/>
    <property type="match status" value="1"/>
</dbReference>
<feature type="compositionally biased region" description="Polar residues" evidence="5">
    <location>
        <begin position="199"/>
        <end position="254"/>
    </location>
</feature>
<evidence type="ECO:0000256" key="4">
    <source>
        <dbReference type="PROSITE-ProRule" id="PRU00207"/>
    </source>
</evidence>
<keyword evidence="1 4" id="KW-0479">Metal-binding</keyword>
<dbReference type="InterPro" id="IPR001293">
    <property type="entry name" value="Znf_TRAF"/>
</dbReference>
<feature type="compositionally biased region" description="Polar residues" evidence="5">
    <location>
        <begin position="268"/>
        <end position="278"/>
    </location>
</feature>
<dbReference type="OrthoDB" id="193703at2759"/>
<feature type="domain" description="TRAF-type" evidence="6">
    <location>
        <begin position="58"/>
        <end position="99"/>
    </location>
</feature>
<reference evidence="8" key="1">
    <citation type="submission" date="2025-08" db="UniProtKB">
        <authorList>
            <consortium name="RefSeq"/>
        </authorList>
    </citation>
    <scope>IDENTIFICATION</scope>
    <source>
        <tissue evidence="8">Whole body</tissue>
    </source>
</reference>
<evidence type="ECO:0000256" key="5">
    <source>
        <dbReference type="SAM" id="MobiDB-lite"/>
    </source>
</evidence>
<dbReference type="RefSeq" id="XP_026501335.2">
    <property type="nucleotide sequence ID" value="XM_026645550.2"/>
</dbReference>
<dbReference type="AlphaFoldDB" id="A0A8B8IW06"/>
<evidence type="ECO:0000256" key="3">
    <source>
        <dbReference type="ARBA" id="ARBA00022833"/>
    </source>
</evidence>
<feature type="zinc finger region" description="TRAF-type" evidence="4">
    <location>
        <begin position="58"/>
        <end position="99"/>
    </location>
</feature>
<dbReference type="PANTHER" id="PTHR16295:SF10">
    <property type="entry name" value="EXPRESSED PROTEIN"/>
    <property type="match status" value="1"/>
</dbReference>
<dbReference type="InterPro" id="IPR051986">
    <property type="entry name" value="Innate_Immune_Apopt_Reg"/>
</dbReference>
<evidence type="ECO:0000256" key="2">
    <source>
        <dbReference type="ARBA" id="ARBA00022771"/>
    </source>
</evidence>
<keyword evidence="3 4" id="KW-0862">Zinc</keyword>
<evidence type="ECO:0000259" key="6">
    <source>
        <dbReference type="PROSITE" id="PS50145"/>
    </source>
</evidence>
<feature type="compositionally biased region" description="Basic and acidic residues" evidence="5">
    <location>
        <begin position="138"/>
        <end position="151"/>
    </location>
</feature>
<evidence type="ECO:0000313" key="8">
    <source>
        <dbReference type="RefSeq" id="XP_026501335.2"/>
    </source>
</evidence>
<organism evidence="7 8">
    <name type="scientific">Vanessa tameamea</name>
    <name type="common">Kamehameha butterfly</name>
    <dbReference type="NCBI Taxonomy" id="334116"/>
    <lineage>
        <taxon>Eukaryota</taxon>
        <taxon>Metazoa</taxon>
        <taxon>Ecdysozoa</taxon>
        <taxon>Arthropoda</taxon>
        <taxon>Hexapoda</taxon>
        <taxon>Insecta</taxon>
        <taxon>Pterygota</taxon>
        <taxon>Neoptera</taxon>
        <taxon>Endopterygota</taxon>
        <taxon>Lepidoptera</taxon>
        <taxon>Glossata</taxon>
        <taxon>Ditrysia</taxon>
        <taxon>Papilionoidea</taxon>
        <taxon>Nymphalidae</taxon>
        <taxon>Nymphalinae</taxon>
        <taxon>Vanessa</taxon>
    </lineage>
</organism>
<proteinExistence type="predicted"/>
<name>A0A8B8IW06_VANTA</name>
<evidence type="ECO:0000256" key="1">
    <source>
        <dbReference type="ARBA" id="ARBA00022723"/>
    </source>
</evidence>